<comment type="caution">
    <text evidence="1">The sequence shown here is derived from an EMBL/GenBank/DDBJ whole genome shotgun (WGS) entry which is preliminary data.</text>
</comment>
<keyword evidence="2" id="KW-1185">Reference proteome</keyword>
<proteinExistence type="predicted"/>
<protein>
    <submittedName>
        <fullName evidence="1">Uncharacterized protein</fullName>
    </submittedName>
</protein>
<sequence length="102" mass="11776">MSTITDILWWRSKRKEPSEQIANIETEEQFEEIANTFETEEQLEKIGNTSEKILSGGHTENHIQKKNIEEDLQSTTSSHEVLTEKHELISIKRAAAKENLLL</sequence>
<evidence type="ECO:0000313" key="2">
    <source>
        <dbReference type="Proteomes" id="UP000887116"/>
    </source>
</evidence>
<dbReference type="AlphaFoldDB" id="A0A8X6LFT4"/>
<name>A0A8X6LFT4_TRICU</name>
<dbReference type="EMBL" id="BMAO01015981">
    <property type="protein sequence ID" value="GFR05589.1"/>
    <property type="molecule type" value="Genomic_DNA"/>
</dbReference>
<reference evidence="1" key="1">
    <citation type="submission" date="2020-07" db="EMBL/GenBank/DDBJ databases">
        <title>Multicomponent nature underlies the extraordinary mechanical properties of spider dragline silk.</title>
        <authorList>
            <person name="Kono N."/>
            <person name="Nakamura H."/>
            <person name="Mori M."/>
            <person name="Yoshida Y."/>
            <person name="Ohtoshi R."/>
            <person name="Malay A.D."/>
            <person name="Moran D.A.P."/>
            <person name="Tomita M."/>
            <person name="Numata K."/>
            <person name="Arakawa K."/>
        </authorList>
    </citation>
    <scope>NUCLEOTIDE SEQUENCE</scope>
</reference>
<accession>A0A8X6LFT4</accession>
<dbReference type="Proteomes" id="UP000887116">
    <property type="component" value="Unassembled WGS sequence"/>
</dbReference>
<organism evidence="1 2">
    <name type="scientific">Trichonephila clavata</name>
    <name type="common">Joro spider</name>
    <name type="synonym">Nephila clavata</name>
    <dbReference type="NCBI Taxonomy" id="2740835"/>
    <lineage>
        <taxon>Eukaryota</taxon>
        <taxon>Metazoa</taxon>
        <taxon>Ecdysozoa</taxon>
        <taxon>Arthropoda</taxon>
        <taxon>Chelicerata</taxon>
        <taxon>Arachnida</taxon>
        <taxon>Araneae</taxon>
        <taxon>Araneomorphae</taxon>
        <taxon>Entelegynae</taxon>
        <taxon>Araneoidea</taxon>
        <taxon>Nephilidae</taxon>
        <taxon>Trichonephila</taxon>
    </lineage>
</organism>
<evidence type="ECO:0000313" key="1">
    <source>
        <dbReference type="EMBL" id="GFR05589.1"/>
    </source>
</evidence>
<gene>
    <name evidence="1" type="primary">AVEN_147593_1</name>
    <name evidence="1" type="ORF">TNCT_234671</name>
</gene>